<dbReference type="Gene3D" id="3.40.50.1980">
    <property type="entry name" value="Nitrogenase molybdenum iron protein domain"/>
    <property type="match status" value="2"/>
</dbReference>
<evidence type="ECO:0000313" key="6">
    <source>
        <dbReference type="EMBL" id="AFZ69271.1"/>
    </source>
</evidence>
<evidence type="ECO:0000256" key="3">
    <source>
        <dbReference type="ARBA" id="ARBA00022448"/>
    </source>
</evidence>
<dbReference type="GO" id="GO:1901678">
    <property type="term" value="P:iron coordination entity transport"/>
    <property type="evidence" value="ECO:0007669"/>
    <property type="project" value="UniProtKB-ARBA"/>
</dbReference>
<dbReference type="SUPFAM" id="SSF53807">
    <property type="entry name" value="Helical backbone' metal receptor"/>
    <property type="match status" value="1"/>
</dbReference>
<dbReference type="CDD" id="cd01146">
    <property type="entry name" value="FhuD"/>
    <property type="match status" value="1"/>
</dbReference>
<gene>
    <name evidence="6" type="ordered locus">Deipe_3851</name>
</gene>
<geneLocation type="plasmid" evidence="6 7">
    <name>pDEIPE01</name>
</geneLocation>
<dbReference type="PROSITE" id="PS50983">
    <property type="entry name" value="FE_B12_PBP"/>
    <property type="match status" value="1"/>
</dbReference>
<keyword evidence="3" id="KW-0813">Transport</keyword>
<proteinExistence type="inferred from homology"/>
<dbReference type="KEGG" id="dpd:Deipe_3851"/>
<evidence type="ECO:0000313" key="7">
    <source>
        <dbReference type="Proteomes" id="UP000010467"/>
    </source>
</evidence>
<feature type="domain" description="Fe/B12 periplasmic-binding" evidence="5">
    <location>
        <begin position="39"/>
        <end position="295"/>
    </location>
</feature>
<dbReference type="RefSeq" id="WP_015231173.1">
    <property type="nucleotide sequence ID" value="NC_019789.1"/>
</dbReference>
<name>L0A5Z6_DEIPD</name>
<comment type="similarity">
    <text evidence="2">Belongs to the bacterial solute-binding protein 8 family.</text>
</comment>
<dbReference type="Proteomes" id="UP000010467">
    <property type="component" value="Plasmid pDEIPE01"/>
</dbReference>
<dbReference type="InterPro" id="IPR051313">
    <property type="entry name" value="Bact_iron-sidero_bind"/>
</dbReference>
<evidence type="ECO:0000256" key="4">
    <source>
        <dbReference type="ARBA" id="ARBA00022729"/>
    </source>
</evidence>
<comment type="subcellular location">
    <subcellularLocation>
        <location evidence="1">Cell envelope</location>
    </subcellularLocation>
</comment>
<organism evidence="6 7">
    <name type="scientific">Deinococcus peraridilitoris (strain DSM 19664 / LMG 22246 / CIP 109416 / KR-200)</name>
    <dbReference type="NCBI Taxonomy" id="937777"/>
    <lineage>
        <taxon>Bacteria</taxon>
        <taxon>Thermotogati</taxon>
        <taxon>Deinococcota</taxon>
        <taxon>Deinococci</taxon>
        <taxon>Deinococcales</taxon>
        <taxon>Deinococcaceae</taxon>
        <taxon>Deinococcus</taxon>
    </lineage>
</organism>
<keyword evidence="7" id="KW-1185">Reference proteome</keyword>
<keyword evidence="4" id="KW-0732">Signal</keyword>
<dbReference type="OrthoDB" id="9793175at2"/>
<dbReference type="InterPro" id="IPR002491">
    <property type="entry name" value="ABC_transptr_periplasmic_BD"/>
</dbReference>
<dbReference type="PANTHER" id="PTHR30532">
    <property type="entry name" value="IRON III DICITRATE-BINDING PERIPLASMIC PROTEIN"/>
    <property type="match status" value="1"/>
</dbReference>
<sequence length="306" mass="33371">MKHQLILTASLTLTTAFAQSSQTVKHELGSTDIRGTPKRIIALENSFIDALAQLNVKPAGVADDGSPLPHLAAYVKGVPTVGTRNQPSLEAILALKPDLILADLERHKNIYPQLAKIAPTLVLNSYRGSRDELLDQFSLIADLTNKDAQGKTLREEHQRLFAKTKLLTSKKAGPTVIGVLAPNGFWVHSDKSFLGTLIKDLGRDNPVSPQKDTQFVMSLEGLVATNPASIILLRNPGEVTPLDQWKTNPLWQSLPAVKAGQVYEFNRDLWAKGRGVIAFNKMLAQATASGYLQDQPAKANFVDQAK</sequence>
<keyword evidence="6" id="KW-0614">Plasmid</keyword>
<dbReference type="Pfam" id="PF01497">
    <property type="entry name" value="Peripla_BP_2"/>
    <property type="match status" value="1"/>
</dbReference>
<dbReference type="GO" id="GO:0030288">
    <property type="term" value="C:outer membrane-bounded periplasmic space"/>
    <property type="evidence" value="ECO:0007669"/>
    <property type="project" value="TreeGrafter"/>
</dbReference>
<evidence type="ECO:0000259" key="5">
    <source>
        <dbReference type="PROSITE" id="PS50983"/>
    </source>
</evidence>
<reference evidence="7" key="1">
    <citation type="submission" date="2012-03" db="EMBL/GenBank/DDBJ databases">
        <title>Complete sequence of plasmid 1 of Deinococcus peraridilitoris DSM 19664.</title>
        <authorList>
            <person name="Lucas S."/>
            <person name="Copeland A."/>
            <person name="Lapidus A."/>
            <person name="Glavina del Rio T."/>
            <person name="Dalin E."/>
            <person name="Tice H."/>
            <person name="Bruce D."/>
            <person name="Goodwin L."/>
            <person name="Pitluck S."/>
            <person name="Peters L."/>
            <person name="Mikhailova N."/>
            <person name="Lu M."/>
            <person name="Kyrpides N."/>
            <person name="Mavromatis K."/>
            <person name="Ivanova N."/>
            <person name="Brettin T."/>
            <person name="Detter J.C."/>
            <person name="Han C."/>
            <person name="Larimer F."/>
            <person name="Land M."/>
            <person name="Hauser L."/>
            <person name="Markowitz V."/>
            <person name="Cheng J.-F."/>
            <person name="Hugenholtz P."/>
            <person name="Woyke T."/>
            <person name="Wu D."/>
            <person name="Pukall R."/>
            <person name="Steenblock K."/>
            <person name="Brambilla E."/>
            <person name="Klenk H.-P."/>
            <person name="Eisen J.A."/>
        </authorList>
    </citation>
    <scope>NUCLEOTIDE SEQUENCE [LARGE SCALE GENOMIC DNA]</scope>
    <source>
        <strain evidence="7">DSM 19664 / LMG 22246 / CIP 109416 / KR-200</strain>
        <plasmid evidence="7">Plasmid pDEIPE01</plasmid>
    </source>
</reference>
<protein>
    <submittedName>
        <fullName evidence="6">ABC-type Fe3+-citrate transport system, periplasmic component</fullName>
    </submittedName>
</protein>
<dbReference type="HOGENOM" id="CLU_038034_0_0_0"/>
<evidence type="ECO:0000256" key="2">
    <source>
        <dbReference type="ARBA" id="ARBA00008814"/>
    </source>
</evidence>
<dbReference type="EMBL" id="CP003383">
    <property type="protein sequence ID" value="AFZ69271.1"/>
    <property type="molecule type" value="Genomic_DNA"/>
</dbReference>
<accession>L0A5Z6</accession>
<dbReference type="PANTHER" id="PTHR30532:SF29">
    <property type="entry name" value="FE(3+) DICITRATE-BINDING PERIPLASMIC PROTEIN"/>
    <property type="match status" value="1"/>
</dbReference>
<dbReference type="AlphaFoldDB" id="L0A5Z6"/>
<dbReference type="PATRIC" id="fig|937777.3.peg.3863"/>
<evidence type="ECO:0000256" key="1">
    <source>
        <dbReference type="ARBA" id="ARBA00004196"/>
    </source>
</evidence>